<dbReference type="AlphaFoldDB" id="A0A6L2JH50"/>
<dbReference type="Pfam" id="PF07727">
    <property type="entry name" value="RVT_2"/>
    <property type="match status" value="1"/>
</dbReference>
<evidence type="ECO:0000259" key="1">
    <source>
        <dbReference type="Pfam" id="PF07727"/>
    </source>
</evidence>
<name>A0A6L2JH50_TANCI</name>
<reference evidence="2" key="1">
    <citation type="journal article" date="2019" name="Sci. Rep.">
        <title>Draft genome of Tanacetum cinerariifolium, the natural source of mosquito coil.</title>
        <authorList>
            <person name="Yamashiro T."/>
            <person name="Shiraishi A."/>
            <person name="Satake H."/>
            <person name="Nakayama K."/>
        </authorList>
    </citation>
    <scope>NUCLEOTIDE SEQUENCE</scope>
</reference>
<dbReference type="EMBL" id="BKCJ010000799">
    <property type="protein sequence ID" value="GEU36343.1"/>
    <property type="molecule type" value="Genomic_DNA"/>
</dbReference>
<feature type="domain" description="Reverse transcriptase Ty1/copia-type" evidence="1">
    <location>
        <begin position="12"/>
        <end position="106"/>
    </location>
</feature>
<accession>A0A6L2JH50</accession>
<sequence>MQEYLRLFNRLKVYKLVDKPFGKTVIKLKCLWKNKKDEDNTVIRNKARLVAKRYAQEGCIDFEEFFAPVARLEAVRIFIAYAAHKSFPIYKMDVKIAFLNGPLKEEQALRASYDELPTFMMSKGFTKGFQMHQSPRGIFIESTIHSASSMLLCTLSSKTHGKESQRDADHVGCLDTRTRTSGGIQLLSEKFISWMSKKHEYTTMSIAEA</sequence>
<gene>
    <name evidence="2" type="ORF">Tci_008321</name>
</gene>
<proteinExistence type="predicted"/>
<organism evidence="2">
    <name type="scientific">Tanacetum cinerariifolium</name>
    <name type="common">Dalmatian daisy</name>
    <name type="synonym">Chrysanthemum cinerariifolium</name>
    <dbReference type="NCBI Taxonomy" id="118510"/>
    <lineage>
        <taxon>Eukaryota</taxon>
        <taxon>Viridiplantae</taxon>
        <taxon>Streptophyta</taxon>
        <taxon>Embryophyta</taxon>
        <taxon>Tracheophyta</taxon>
        <taxon>Spermatophyta</taxon>
        <taxon>Magnoliopsida</taxon>
        <taxon>eudicotyledons</taxon>
        <taxon>Gunneridae</taxon>
        <taxon>Pentapetalae</taxon>
        <taxon>asterids</taxon>
        <taxon>campanulids</taxon>
        <taxon>Asterales</taxon>
        <taxon>Asteraceae</taxon>
        <taxon>Asteroideae</taxon>
        <taxon>Anthemideae</taxon>
        <taxon>Anthemidinae</taxon>
        <taxon>Tanacetum</taxon>
    </lineage>
</organism>
<comment type="caution">
    <text evidence="2">The sequence shown here is derived from an EMBL/GenBank/DDBJ whole genome shotgun (WGS) entry which is preliminary data.</text>
</comment>
<dbReference type="InterPro" id="IPR013103">
    <property type="entry name" value="RVT_2"/>
</dbReference>
<evidence type="ECO:0000313" key="2">
    <source>
        <dbReference type="EMBL" id="GEU36343.1"/>
    </source>
</evidence>
<protein>
    <submittedName>
        <fullName evidence="2">Retrovirus-related Pol polyprotein from transposon TNT 1-94</fullName>
    </submittedName>
</protein>